<reference evidence="1 2" key="1">
    <citation type="submission" date="2018-06" db="EMBL/GenBank/DDBJ databases">
        <title>Comparative genomics reveals the genomic features of Rhizophagus irregularis, R. cerebriforme, R. diaphanum and Gigaspora rosea, and their symbiotic lifestyle signature.</title>
        <authorList>
            <person name="Morin E."/>
            <person name="San Clemente H."/>
            <person name="Chen E.C.H."/>
            <person name="De La Providencia I."/>
            <person name="Hainaut M."/>
            <person name="Kuo A."/>
            <person name="Kohler A."/>
            <person name="Murat C."/>
            <person name="Tang N."/>
            <person name="Roy S."/>
            <person name="Loubradou J."/>
            <person name="Henrissat B."/>
            <person name="Grigoriev I.V."/>
            <person name="Corradi N."/>
            <person name="Roux C."/>
            <person name="Martin F.M."/>
        </authorList>
    </citation>
    <scope>NUCLEOTIDE SEQUENCE [LARGE SCALE GENOMIC DNA]</scope>
    <source>
        <strain evidence="1 2">DAOM 194757</strain>
    </source>
</reference>
<dbReference type="STRING" id="44941.A0A397TNR2"/>
<dbReference type="Proteomes" id="UP000266673">
    <property type="component" value="Unassembled WGS sequence"/>
</dbReference>
<dbReference type="AlphaFoldDB" id="A0A397TNR2"/>
<proteinExistence type="predicted"/>
<gene>
    <name evidence="1" type="ORF">C2G38_2237397</name>
</gene>
<dbReference type="OrthoDB" id="9895617at2759"/>
<evidence type="ECO:0000313" key="1">
    <source>
        <dbReference type="EMBL" id="RIA99833.1"/>
    </source>
</evidence>
<organism evidence="1 2">
    <name type="scientific">Gigaspora rosea</name>
    <dbReference type="NCBI Taxonomy" id="44941"/>
    <lineage>
        <taxon>Eukaryota</taxon>
        <taxon>Fungi</taxon>
        <taxon>Fungi incertae sedis</taxon>
        <taxon>Mucoromycota</taxon>
        <taxon>Glomeromycotina</taxon>
        <taxon>Glomeromycetes</taxon>
        <taxon>Diversisporales</taxon>
        <taxon>Gigasporaceae</taxon>
        <taxon>Gigaspora</taxon>
    </lineage>
</organism>
<dbReference type="EMBL" id="QKWP01007003">
    <property type="protein sequence ID" value="RIA99833.1"/>
    <property type="molecule type" value="Genomic_DNA"/>
</dbReference>
<sequence length="131" mass="15884">MTYQSQYGCFELTDSLARLFNFFSKEELIKTFSDFVQKDEAVRNLNHKIWATVLVTSFFKVLLWKDRREWVNIYNRAESWLRENVIDFEVEVRLYDYANKFVIQHFKVTQWVDENQQRNLGLLGKNSFFSC</sequence>
<evidence type="ECO:0000313" key="2">
    <source>
        <dbReference type="Proteomes" id="UP000266673"/>
    </source>
</evidence>
<protein>
    <submittedName>
        <fullName evidence="1">Uncharacterized protein</fullName>
    </submittedName>
</protein>
<comment type="caution">
    <text evidence="1">The sequence shown here is derived from an EMBL/GenBank/DDBJ whole genome shotgun (WGS) entry which is preliminary data.</text>
</comment>
<name>A0A397TNR2_9GLOM</name>
<accession>A0A397TNR2</accession>
<keyword evidence="2" id="KW-1185">Reference proteome</keyword>